<feature type="chain" id="PRO_5047258470" evidence="1">
    <location>
        <begin position="20"/>
        <end position="183"/>
    </location>
</feature>
<gene>
    <name evidence="2" type="ORF">RM519_01495</name>
</gene>
<sequence length="183" mass="20158">MKKVILIIAIALTPLFSNAQSSVFDKYDGEEDVTTVVVSKKMFELMGKFGGGSDEAAEYIDMVGGLDGLKVFTTENSDIASDMQSTVDKYLKSSKLSELMRINDKDANVRIYIKEGRDDDHVKELLMFVNGIEKHVEGMNGRSAEAVIVSLTGDIDLNKIAELTEGMNISGSEHLKDVKKENK</sequence>
<dbReference type="InterPro" id="IPR025348">
    <property type="entry name" value="DUF4252"/>
</dbReference>
<proteinExistence type="predicted"/>
<dbReference type="RefSeq" id="WP_311591720.1">
    <property type="nucleotide sequence ID" value="NZ_JAVRHV010000001.1"/>
</dbReference>
<dbReference type="Pfam" id="PF14060">
    <property type="entry name" value="DUF4252"/>
    <property type="match status" value="1"/>
</dbReference>
<keyword evidence="1" id="KW-0732">Signal</keyword>
<evidence type="ECO:0000256" key="1">
    <source>
        <dbReference type="SAM" id="SignalP"/>
    </source>
</evidence>
<protein>
    <submittedName>
        <fullName evidence="2">DUF4252 domain-containing protein</fullName>
    </submittedName>
</protein>
<keyword evidence="3" id="KW-1185">Reference proteome</keyword>
<feature type="signal peptide" evidence="1">
    <location>
        <begin position="1"/>
        <end position="19"/>
    </location>
</feature>
<organism evidence="2 3">
    <name type="scientific">Urechidicola vernalis</name>
    <dbReference type="NCBI Taxonomy" id="3075600"/>
    <lineage>
        <taxon>Bacteria</taxon>
        <taxon>Pseudomonadati</taxon>
        <taxon>Bacteroidota</taxon>
        <taxon>Flavobacteriia</taxon>
        <taxon>Flavobacteriales</taxon>
        <taxon>Flavobacteriaceae</taxon>
        <taxon>Urechidicola</taxon>
    </lineage>
</organism>
<evidence type="ECO:0000313" key="2">
    <source>
        <dbReference type="EMBL" id="MDT0551907.1"/>
    </source>
</evidence>
<comment type="caution">
    <text evidence="2">The sequence shown here is derived from an EMBL/GenBank/DDBJ whole genome shotgun (WGS) entry which is preliminary data.</text>
</comment>
<dbReference type="EMBL" id="JAVRHV010000001">
    <property type="protein sequence ID" value="MDT0551907.1"/>
    <property type="molecule type" value="Genomic_DNA"/>
</dbReference>
<accession>A0ABU2Y1L7</accession>
<dbReference type="Proteomes" id="UP001252186">
    <property type="component" value="Unassembled WGS sequence"/>
</dbReference>
<evidence type="ECO:0000313" key="3">
    <source>
        <dbReference type="Proteomes" id="UP001252186"/>
    </source>
</evidence>
<reference evidence="2 3" key="1">
    <citation type="submission" date="2023-09" db="EMBL/GenBank/DDBJ databases">
        <authorList>
            <person name="Rey-Velasco X."/>
        </authorList>
    </citation>
    <scope>NUCLEOTIDE SEQUENCE [LARGE SCALE GENOMIC DNA]</scope>
    <source>
        <strain evidence="2 3">P050</strain>
    </source>
</reference>
<name>A0ABU2Y1L7_9FLAO</name>